<dbReference type="OrthoDB" id="7019010at2"/>
<evidence type="ECO:0000313" key="2">
    <source>
        <dbReference type="Proteomes" id="UP000463138"/>
    </source>
</evidence>
<proteinExistence type="predicted"/>
<reference evidence="1 2" key="1">
    <citation type="submission" date="2018-07" db="EMBL/GenBank/DDBJ databases">
        <title>Pseudomonas laoshanensis sp. nov., isolated from soil.</title>
        <authorList>
            <person name="Sun J."/>
            <person name="Yu L."/>
            <person name="Wang M."/>
            <person name="Zhang C."/>
        </authorList>
    </citation>
    <scope>NUCLEOTIDE SEQUENCE [LARGE SCALE GENOMIC DNA]</scope>
    <source>
        <strain evidence="1 2">Y22</strain>
    </source>
</reference>
<organism evidence="1 2">
    <name type="scientific">Halopseudomonas laoshanensis</name>
    <dbReference type="NCBI Taxonomy" id="2268758"/>
    <lineage>
        <taxon>Bacteria</taxon>
        <taxon>Pseudomonadati</taxon>
        <taxon>Pseudomonadota</taxon>
        <taxon>Gammaproteobacteria</taxon>
        <taxon>Pseudomonadales</taxon>
        <taxon>Pseudomonadaceae</taxon>
        <taxon>Halopseudomonas</taxon>
    </lineage>
</organism>
<accession>A0A7V7KWF0</accession>
<name>A0A7V7KWF0_9GAMM</name>
<dbReference type="AlphaFoldDB" id="A0A7V7KWF0"/>
<dbReference type="NCBIfam" id="NF045613">
    <property type="entry name" value="PA1571_fam"/>
    <property type="match status" value="1"/>
</dbReference>
<evidence type="ECO:0000313" key="1">
    <source>
        <dbReference type="EMBL" id="KAA0696400.1"/>
    </source>
</evidence>
<dbReference type="RefSeq" id="WP_149331367.1">
    <property type="nucleotide sequence ID" value="NZ_QOVF01000001.1"/>
</dbReference>
<dbReference type="EMBL" id="QOVF01000001">
    <property type="protein sequence ID" value="KAA0696400.1"/>
    <property type="molecule type" value="Genomic_DNA"/>
</dbReference>
<sequence>MNVQARQTPFASAHIMCHPAQFTGGWLIDEHGREIAITEHMVQQACAALEESCSENAQA</sequence>
<comment type="caution">
    <text evidence="1">The sequence shown here is derived from an EMBL/GenBank/DDBJ whole genome shotgun (WGS) entry which is preliminary data.</text>
</comment>
<protein>
    <submittedName>
        <fullName evidence="1">Uncharacterized protein</fullName>
    </submittedName>
</protein>
<keyword evidence="2" id="KW-1185">Reference proteome</keyword>
<gene>
    <name evidence="1" type="ORF">DT594_03350</name>
</gene>
<dbReference type="InterPro" id="IPR054635">
    <property type="entry name" value="PA1571-like"/>
</dbReference>
<dbReference type="Proteomes" id="UP000463138">
    <property type="component" value="Unassembled WGS sequence"/>
</dbReference>